<evidence type="ECO:0000256" key="14">
    <source>
        <dbReference type="ARBA" id="ARBA00022989"/>
    </source>
</evidence>
<evidence type="ECO:0000256" key="9">
    <source>
        <dbReference type="ARBA" id="ARBA00022729"/>
    </source>
</evidence>
<sequence length="690" mass="77057">MGLEGSIPTQIEKLPKLTYLSLFNNRLTGEIPYSLANLTRLESFDISINSIRGVVPTHIGAIRKLTLSNNILTGELPNTLANLTQLETFDISNNNISGEVPCWLRNLNKLRLLGLSGNHLTGSIPSCLCFMTYLTDLHLSSNEFISEMPSSIGNLTNLEVFDASYNRISGTIPYEIGQLRSLQVLDLSHNMLNATIPYQIGNLKMLATLKLSFNNISSSIPPEIGQLPYLQTLDISQNKLSGEIPSSLGKLPIHIHLDLSYNNLIGNIPKVLGMLKDINVSHNSLSGYVPREVYCSFPHSILQGNKKLLGLQKGLSCSYHSTSPAKKAKRYLRIILPLTIFLGFLFIGALIFTRYLHKKKKPKRIVQRNGDIFSVWNYDGKIAFEDIIRVTEDFDIKYCIGTGAYGSVYKASLPSGRIVALKKLHRTEAQDPSFSKSFHNEVKMLTEIRHRNIVELHGFCLHNRCMFLIYEYMERGSLSYVLSKDVEAEELNWNKRVNAIKGIANALSYMHDCKPSIIHRDITSSNILLNSSMEAFVSDFGTARILDPDSSNQTLLVGTYGYVAPELAYTMVVTEKCDVYSFGVVTLETIMGRHPGELISSLSKTNSTQSIILIDVLDSRLPLPLMKDAQDVVLLVTIALSCLSSTPKSRPSMQQVAQQLSVSKQPFHVCFEEISLQQLMNRDIFVVGRN</sequence>
<dbReference type="InterPro" id="IPR032675">
    <property type="entry name" value="LRR_dom_sf"/>
</dbReference>
<evidence type="ECO:0000256" key="3">
    <source>
        <dbReference type="ARBA" id="ARBA00012513"/>
    </source>
</evidence>
<accession>A0A834XI90</accession>
<dbReference type="SUPFAM" id="SSF56112">
    <property type="entry name" value="Protein kinase-like (PK-like)"/>
    <property type="match status" value="1"/>
</dbReference>
<evidence type="ECO:0000256" key="6">
    <source>
        <dbReference type="ARBA" id="ARBA00022614"/>
    </source>
</evidence>
<dbReference type="InterPro" id="IPR001611">
    <property type="entry name" value="Leu-rich_rpt"/>
</dbReference>
<dbReference type="InterPro" id="IPR011009">
    <property type="entry name" value="Kinase-like_dom_sf"/>
</dbReference>
<dbReference type="GO" id="GO:0005886">
    <property type="term" value="C:plasma membrane"/>
    <property type="evidence" value="ECO:0007669"/>
    <property type="project" value="UniProtKB-SubCell"/>
</dbReference>
<feature type="domain" description="Protein kinase" evidence="22">
    <location>
        <begin position="394"/>
        <end position="668"/>
    </location>
</feature>
<evidence type="ECO:0000256" key="21">
    <source>
        <dbReference type="SAM" id="Phobius"/>
    </source>
</evidence>
<keyword evidence="15 21" id="KW-0472">Membrane</keyword>
<dbReference type="GO" id="GO:0004674">
    <property type="term" value="F:protein serine/threonine kinase activity"/>
    <property type="evidence" value="ECO:0007669"/>
    <property type="project" value="UniProtKB-KW"/>
</dbReference>
<evidence type="ECO:0000256" key="1">
    <source>
        <dbReference type="ARBA" id="ARBA00004236"/>
    </source>
</evidence>
<dbReference type="InterPro" id="IPR017441">
    <property type="entry name" value="Protein_kinase_ATP_BS"/>
</dbReference>
<keyword evidence="5" id="KW-0597">Phosphoprotein</keyword>
<evidence type="ECO:0000256" key="12">
    <source>
        <dbReference type="ARBA" id="ARBA00022777"/>
    </source>
</evidence>
<dbReference type="FunFam" id="3.30.200.20:FF:000309">
    <property type="entry name" value="Leucine-rich repeat receptor protein kinase MSP1"/>
    <property type="match status" value="1"/>
</dbReference>
<evidence type="ECO:0000256" key="7">
    <source>
        <dbReference type="ARBA" id="ARBA00022679"/>
    </source>
</evidence>
<feature type="binding site" evidence="20">
    <location>
        <position position="422"/>
    </location>
    <ligand>
        <name>ATP</name>
        <dbReference type="ChEBI" id="CHEBI:30616"/>
    </ligand>
</feature>
<comment type="subcellular location">
    <subcellularLocation>
        <location evidence="1">Cell membrane</location>
    </subcellularLocation>
    <subcellularLocation>
        <location evidence="2">Membrane</location>
        <topology evidence="2">Single-pass type I membrane protein</topology>
    </subcellularLocation>
</comment>
<dbReference type="EMBL" id="JAAIUW010000001">
    <property type="protein sequence ID" value="KAF7844804.1"/>
    <property type="molecule type" value="Genomic_DNA"/>
</dbReference>
<dbReference type="PANTHER" id="PTHR48053">
    <property type="entry name" value="LEUCINE RICH REPEAT FAMILY PROTEIN, EXPRESSED"/>
    <property type="match status" value="1"/>
</dbReference>
<evidence type="ECO:0000256" key="18">
    <source>
        <dbReference type="ARBA" id="ARBA00047899"/>
    </source>
</evidence>
<evidence type="ECO:0000256" key="13">
    <source>
        <dbReference type="ARBA" id="ARBA00022840"/>
    </source>
</evidence>
<keyword evidence="6" id="KW-0433">Leucine-rich repeat</keyword>
<dbReference type="Proteomes" id="UP000634136">
    <property type="component" value="Unassembled WGS sequence"/>
</dbReference>
<evidence type="ECO:0000256" key="16">
    <source>
        <dbReference type="ARBA" id="ARBA00023170"/>
    </source>
</evidence>
<dbReference type="Pfam" id="PF13855">
    <property type="entry name" value="LRR_8"/>
    <property type="match status" value="2"/>
</dbReference>
<keyword evidence="12 23" id="KW-0418">Kinase</keyword>
<evidence type="ECO:0000256" key="20">
    <source>
        <dbReference type="PROSITE-ProRule" id="PRU10141"/>
    </source>
</evidence>
<dbReference type="FunFam" id="3.80.10.10:FF:000095">
    <property type="entry name" value="LRR receptor-like serine/threonine-protein kinase GSO1"/>
    <property type="match status" value="1"/>
</dbReference>
<evidence type="ECO:0000256" key="19">
    <source>
        <dbReference type="ARBA" id="ARBA00048679"/>
    </source>
</evidence>
<evidence type="ECO:0000256" key="8">
    <source>
        <dbReference type="ARBA" id="ARBA00022692"/>
    </source>
</evidence>
<keyword evidence="9" id="KW-0732">Signal</keyword>
<dbReference type="OrthoDB" id="676979at2759"/>
<name>A0A834XI90_9FABA</name>
<evidence type="ECO:0000256" key="2">
    <source>
        <dbReference type="ARBA" id="ARBA00004479"/>
    </source>
</evidence>
<dbReference type="PROSITE" id="PS00109">
    <property type="entry name" value="PROTEIN_KINASE_TYR"/>
    <property type="match status" value="1"/>
</dbReference>
<dbReference type="GO" id="GO:0005524">
    <property type="term" value="F:ATP binding"/>
    <property type="evidence" value="ECO:0007669"/>
    <property type="project" value="UniProtKB-UniRule"/>
</dbReference>
<keyword evidence="13 20" id="KW-0067">ATP-binding</keyword>
<evidence type="ECO:0000259" key="22">
    <source>
        <dbReference type="PROSITE" id="PS50011"/>
    </source>
</evidence>
<dbReference type="AlphaFoldDB" id="A0A834XI90"/>
<reference evidence="23" key="1">
    <citation type="submission" date="2020-09" db="EMBL/GenBank/DDBJ databases">
        <title>Genome-Enabled Discovery of Anthraquinone Biosynthesis in Senna tora.</title>
        <authorList>
            <person name="Kang S.-H."/>
            <person name="Pandey R.P."/>
            <person name="Lee C.-M."/>
            <person name="Sim J.-S."/>
            <person name="Jeong J.-T."/>
            <person name="Choi B.-S."/>
            <person name="Jung M."/>
            <person name="Ginzburg D."/>
            <person name="Zhao K."/>
            <person name="Won S.Y."/>
            <person name="Oh T.-J."/>
            <person name="Yu Y."/>
            <person name="Kim N.-H."/>
            <person name="Lee O.R."/>
            <person name="Lee T.-H."/>
            <person name="Bashyal P."/>
            <person name="Kim T.-S."/>
            <person name="Lee W.-H."/>
            <person name="Kawkins C."/>
            <person name="Kim C.-K."/>
            <person name="Kim J.S."/>
            <person name="Ahn B.O."/>
            <person name="Rhee S.Y."/>
            <person name="Sohng J.K."/>
        </authorList>
    </citation>
    <scope>NUCLEOTIDE SEQUENCE</scope>
    <source>
        <tissue evidence="23">Leaf</tissue>
    </source>
</reference>
<dbReference type="SUPFAM" id="SSF52047">
    <property type="entry name" value="RNI-like"/>
    <property type="match status" value="1"/>
</dbReference>
<evidence type="ECO:0000256" key="15">
    <source>
        <dbReference type="ARBA" id="ARBA00023136"/>
    </source>
</evidence>
<feature type="transmembrane region" description="Helical" evidence="21">
    <location>
        <begin position="334"/>
        <end position="356"/>
    </location>
</feature>
<gene>
    <name evidence="23" type="ORF">G2W53_001709</name>
</gene>
<dbReference type="InterPro" id="IPR003591">
    <property type="entry name" value="Leu-rich_rpt_typical-subtyp"/>
</dbReference>
<dbReference type="Pfam" id="PF00069">
    <property type="entry name" value="Pkinase"/>
    <property type="match status" value="1"/>
</dbReference>
<keyword evidence="8 21" id="KW-0812">Transmembrane</keyword>
<organism evidence="23 24">
    <name type="scientific">Senna tora</name>
    <dbReference type="NCBI Taxonomy" id="362788"/>
    <lineage>
        <taxon>Eukaryota</taxon>
        <taxon>Viridiplantae</taxon>
        <taxon>Streptophyta</taxon>
        <taxon>Embryophyta</taxon>
        <taxon>Tracheophyta</taxon>
        <taxon>Spermatophyta</taxon>
        <taxon>Magnoliopsida</taxon>
        <taxon>eudicotyledons</taxon>
        <taxon>Gunneridae</taxon>
        <taxon>Pentapetalae</taxon>
        <taxon>rosids</taxon>
        <taxon>fabids</taxon>
        <taxon>Fabales</taxon>
        <taxon>Fabaceae</taxon>
        <taxon>Caesalpinioideae</taxon>
        <taxon>Cassia clade</taxon>
        <taxon>Senna</taxon>
    </lineage>
</organism>
<dbReference type="Gene3D" id="3.30.200.20">
    <property type="entry name" value="Phosphorylase Kinase, domain 1"/>
    <property type="match status" value="1"/>
</dbReference>
<evidence type="ECO:0000256" key="11">
    <source>
        <dbReference type="ARBA" id="ARBA00022741"/>
    </source>
</evidence>
<evidence type="ECO:0000256" key="10">
    <source>
        <dbReference type="ARBA" id="ARBA00022737"/>
    </source>
</evidence>
<keyword evidence="24" id="KW-1185">Reference proteome</keyword>
<keyword evidence="11 20" id="KW-0547">Nucleotide-binding</keyword>
<dbReference type="InterPro" id="IPR008266">
    <property type="entry name" value="Tyr_kinase_AS"/>
</dbReference>
<dbReference type="PANTHER" id="PTHR48053:SF126">
    <property type="entry name" value="MDIS1-INTERACTING RECEPTOR LIKE KINASE 2-LIKE ISOFORM X1"/>
    <property type="match status" value="1"/>
</dbReference>
<dbReference type="FunFam" id="1.10.510.10:FF:000445">
    <property type="entry name" value="MDIS1-interacting receptor like kinase 2"/>
    <property type="match status" value="1"/>
</dbReference>
<comment type="catalytic activity">
    <reaction evidence="19">
        <text>L-seryl-[protein] + ATP = O-phospho-L-seryl-[protein] + ADP + H(+)</text>
        <dbReference type="Rhea" id="RHEA:17989"/>
        <dbReference type="Rhea" id="RHEA-COMP:9863"/>
        <dbReference type="Rhea" id="RHEA-COMP:11604"/>
        <dbReference type="ChEBI" id="CHEBI:15378"/>
        <dbReference type="ChEBI" id="CHEBI:29999"/>
        <dbReference type="ChEBI" id="CHEBI:30616"/>
        <dbReference type="ChEBI" id="CHEBI:83421"/>
        <dbReference type="ChEBI" id="CHEBI:456216"/>
        <dbReference type="EC" id="2.7.11.1"/>
    </reaction>
</comment>
<dbReference type="InterPro" id="IPR051716">
    <property type="entry name" value="Plant_RL_S/T_kinase"/>
</dbReference>
<keyword evidence="14 21" id="KW-1133">Transmembrane helix</keyword>
<dbReference type="PROSITE" id="PS50011">
    <property type="entry name" value="PROTEIN_KINASE_DOM"/>
    <property type="match status" value="1"/>
</dbReference>
<keyword evidence="7" id="KW-0808">Transferase</keyword>
<evidence type="ECO:0000313" key="24">
    <source>
        <dbReference type="Proteomes" id="UP000634136"/>
    </source>
</evidence>
<keyword evidence="17" id="KW-0325">Glycoprotein</keyword>
<proteinExistence type="predicted"/>
<evidence type="ECO:0000313" key="23">
    <source>
        <dbReference type="EMBL" id="KAF7844804.1"/>
    </source>
</evidence>
<keyword evidence="4" id="KW-0723">Serine/threonine-protein kinase</keyword>
<keyword evidence="16 23" id="KW-0675">Receptor</keyword>
<comment type="catalytic activity">
    <reaction evidence="18">
        <text>L-threonyl-[protein] + ATP = O-phospho-L-threonyl-[protein] + ADP + H(+)</text>
        <dbReference type="Rhea" id="RHEA:46608"/>
        <dbReference type="Rhea" id="RHEA-COMP:11060"/>
        <dbReference type="Rhea" id="RHEA-COMP:11605"/>
        <dbReference type="ChEBI" id="CHEBI:15378"/>
        <dbReference type="ChEBI" id="CHEBI:30013"/>
        <dbReference type="ChEBI" id="CHEBI:30616"/>
        <dbReference type="ChEBI" id="CHEBI:61977"/>
        <dbReference type="ChEBI" id="CHEBI:456216"/>
        <dbReference type="EC" id="2.7.11.1"/>
    </reaction>
</comment>
<dbReference type="Gene3D" id="3.80.10.10">
    <property type="entry name" value="Ribonuclease Inhibitor"/>
    <property type="match status" value="2"/>
</dbReference>
<keyword evidence="10" id="KW-0677">Repeat</keyword>
<protein>
    <recommendedName>
        <fullName evidence="3">non-specific serine/threonine protein kinase</fullName>
        <ecNumber evidence="3">2.7.11.1</ecNumber>
    </recommendedName>
</protein>
<dbReference type="EC" id="2.7.11.1" evidence="3"/>
<dbReference type="PRINTS" id="PR00019">
    <property type="entry name" value="LEURICHRPT"/>
</dbReference>
<comment type="caution">
    <text evidence="23">The sequence shown here is derived from an EMBL/GenBank/DDBJ whole genome shotgun (WGS) entry which is preliminary data.</text>
</comment>
<dbReference type="InterPro" id="IPR000719">
    <property type="entry name" value="Prot_kinase_dom"/>
</dbReference>
<evidence type="ECO:0000256" key="5">
    <source>
        <dbReference type="ARBA" id="ARBA00022553"/>
    </source>
</evidence>
<dbReference type="Gene3D" id="1.10.510.10">
    <property type="entry name" value="Transferase(Phosphotransferase) domain 1"/>
    <property type="match status" value="1"/>
</dbReference>
<dbReference type="Pfam" id="PF00560">
    <property type="entry name" value="LRR_1"/>
    <property type="match status" value="4"/>
</dbReference>
<evidence type="ECO:0000256" key="17">
    <source>
        <dbReference type="ARBA" id="ARBA00023180"/>
    </source>
</evidence>
<dbReference type="PROSITE" id="PS00107">
    <property type="entry name" value="PROTEIN_KINASE_ATP"/>
    <property type="match status" value="1"/>
</dbReference>
<dbReference type="SMART" id="SM00369">
    <property type="entry name" value="LRR_TYP"/>
    <property type="match status" value="5"/>
</dbReference>
<evidence type="ECO:0000256" key="4">
    <source>
        <dbReference type="ARBA" id="ARBA00022527"/>
    </source>
</evidence>